<gene>
    <name evidence="4" type="ORF">DSTB1V02_LOCUS810</name>
</gene>
<dbReference type="Proteomes" id="UP000677054">
    <property type="component" value="Unassembled WGS sequence"/>
</dbReference>
<dbReference type="Pfam" id="PF00085">
    <property type="entry name" value="Thioredoxin"/>
    <property type="match status" value="1"/>
</dbReference>
<dbReference type="InterPro" id="IPR013766">
    <property type="entry name" value="Thioredoxin_domain"/>
</dbReference>
<keyword evidence="5" id="KW-1185">Reference proteome</keyword>
<dbReference type="SUPFAM" id="SSF52833">
    <property type="entry name" value="Thioredoxin-like"/>
    <property type="match status" value="1"/>
</dbReference>
<protein>
    <recommendedName>
        <fullName evidence="1">Thioredoxin domain-containing protein 9</fullName>
    </recommendedName>
</protein>
<reference evidence="4" key="1">
    <citation type="submission" date="2020-11" db="EMBL/GenBank/DDBJ databases">
        <authorList>
            <person name="Tran Van P."/>
        </authorList>
    </citation>
    <scope>NUCLEOTIDE SEQUENCE</scope>
</reference>
<dbReference type="Gene3D" id="3.40.30.10">
    <property type="entry name" value="Glutaredoxin"/>
    <property type="match status" value="1"/>
</dbReference>
<organism evidence="4">
    <name type="scientific">Darwinula stevensoni</name>
    <dbReference type="NCBI Taxonomy" id="69355"/>
    <lineage>
        <taxon>Eukaryota</taxon>
        <taxon>Metazoa</taxon>
        <taxon>Ecdysozoa</taxon>
        <taxon>Arthropoda</taxon>
        <taxon>Crustacea</taxon>
        <taxon>Oligostraca</taxon>
        <taxon>Ostracoda</taxon>
        <taxon>Podocopa</taxon>
        <taxon>Podocopida</taxon>
        <taxon>Darwinulocopina</taxon>
        <taxon>Darwinuloidea</taxon>
        <taxon>Darwinulidae</taxon>
        <taxon>Darwinula</taxon>
    </lineage>
</organism>
<evidence type="ECO:0000313" key="5">
    <source>
        <dbReference type="Proteomes" id="UP000677054"/>
    </source>
</evidence>
<name>A0A7R8ZZZ5_9CRUS</name>
<proteinExistence type="predicted"/>
<evidence type="ECO:0000313" key="4">
    <source>
        <dbReference type="EMBL" id="CAD7240804.1"/>
    </source>
</evidence>
<feature type="region of interest" description="Disordered" evidence="2">
    <location>
        <begin position="185"/>
        <end position="221"/>
    </location>
</feature>
<evidence type="ECO:0000259" key="3">
    <source>
        <dbReference type="Pfam" id="PF00085"/>
    </source>
</evidence>
<evidence type="ECO:0000256" key="2">
    <source>
        <dbReference type="SAM" id="MobiDB-lite"/>
    </source>
</evidence>
<dbReference type="CDD" id="cd02989">
    <property type="entry name" value="Phd_like_TxnDC9"/>
    <property type="match status" value="1"/>
</dbReference>
<dbReference type="PANTHER" id="PTHR21148">
    <property type="entry name" value="THIOREDOXIN DOMAIN-CONTAINING PROTEIN 9"/>
    <property type="match status" value="1"/>
</dbReference>
<dbReference type="OrthoDB" id="10257948at2759"/>
<dbReference type="EMBL" id="CAJPEV010000063">
    <property type="protein sequence ID" value="CAG0879906.1"/>
    <property type="molecule type" value="Genomic_DNA"/>
</dbReference>
<dbReference type="EMBL" id="LR899580">
    <property type="protein sequence ID" value="CAD7240804.1"/>
    <property type="molecule type" value="Genomic_DNA"/>
</dbReference>
<accession>A0A7R8ZZZ5</accession>
<feature type="domain" description="Thioredoxin" evidence="3">
    <location>
        <begin position="71"/>
        <end position="152"/>
    </location>
</feature>
<evidence type="ECO:0000256" key="1">
    <source>
        <dbReference type="ARBA" id="ARBA00026148"/>
    </source>
</evidence>
<dbReference type="AlphaFoldDB" id="A0A7R8ZZZ5"/>
<dbReference type="InterPro" id="IPR036249">
    <property type="entry name" value="Thioredoxin-like_sf"/>
</dbReference>
<sequence length="221" mass="25553">MEKVIEQQLAKNLKVVEDFVDAEIERIDKMDGEELDAIRNQRLEALKKQAEQKQHWKQQGHGGYSELPEEKEFFNVTKQSENVICHFYRDSAFRCKIVDKHLNILAPKHIEARFIKLNADKTPFLAERLKIRVIPTILLVKNGKTKDYIVGFTDLGNHDEFSTEMLEWRIAQADVIEYNGDLLTPPDASKSERARPSLLTGKKKTIREKGGNSDESDDDDW</sequence>